<name>A0A139WDL2_TRICA</name>
<evidence type="ECO:0000256" key="5">
    <source>
        <dbReference type="ARBA" id="ARBA00025466"/>
    </source>
</evidence>
<feature type="non-terminal residue" evidence="9">
    <location>
        <position position="1"/>
    </location>
</feature>
<evidence type="ECO:0000256" key="2">
    <source>
        <dbReference type="ARBA" id="ARBA00016807"/>
    </source>
</evidence>
<keyword evidence="3" id="KW-0805">Transcription regulation</keyword>
<gene>
    <name evidence="9" type="primary">AUGUSTUS-3.0.2_33925</name>
    <name evidence="9" type="ORF">TcasGA2_TC033925</name>
</gene>
<keyword evidence="4" id="KW-0804">Transcription</keyword>
<proteinExistence type="predicted"/>
<evidence type="ECO:0000256" key="4">
    <source>
        <dbReference type="ARBA" id="ARBA00023163"/>
    </source>
</evidence>
<accession>A0A139WDL2</accession>
<organism evidence="9 10">
    <name type="scientific">Tribolium castaneum</name>
    <name type="common">Red flour beetle</name>
    <dbReference type="NCBI Taxonomy" id="7070"/>
    <lineage>
        <taxon>Eukaryota</taxon>
        <taxon>Metazoa</taxon>
        <taxon>Ecdysozoa</taxon>
        <taxon>Arthropoda</taxon>
        <taxon>Hexapoda</taxon>
        <taxon>Insecta</taxon>
        <taxon>Pterygota</taxon>
        <taxon>Neoptera</taxon>
        <taxon>Endopterygota</taxon>
        <taxon>Coleoptera</taxon>
        <taxon>Polyphaga</taxon>
        <taxon>Cucujiformia</taxon>
        <taxon>Tenebrionidae</taxon>
        <taxon>Tenebrionidae incertae sedis</taxon>
        <taxon>Tribolium</taxon>
    </lineage>
</organism>
<feature type="signal peptide" evidence="7">
    <location>
        <begin position="1"/>
        <end position="20"/>
    </location>
</feature>
<dbReference type="InterPro" id="IPR028002">
    <property type="entry name" value="Myb_DNA-bind_5"/>
</dbReference>
<evidence type="ECO:0000256" key="7">
    <source>
        <dbReference type="SAM" id="SignalP"/>
    </source>
</evidence>
<evidence type="ECO:0000259" key="8">
    <source>
        <dbReference type="Pfam" id="PF13873"/>
    </source>
</evidence>
<feature type="compositionally biased region" description="Polar residues" evidence="6">
    <location>
        <begin position="638"/>
        <end position="655"/>
    </location>
</feature>
<evidence type="ECO:0000256" key="1">
    <source>
        <dbReference type="ARBA" id="ARBA00011764"/>
    </source>
</evidence>
<dbReference type="EMBL" id="KQ971357">
    <property type="protein sequence ID" value="KYB26023.1"/>
    <property type="molecule type" value="Genomic_DNA"/>
</dbReference>
<dbReference type="AlphaFoldDB" id="A0A139WDL2"/>
<feature type="domain" description="Myb/SANT-like DNA-binding" evidence="8">
    <location>
        <begin position="24"/>
        <end position="98"/>
    </location>
</feature>
<evidence type="ECO:0000256" key="6">
    <source>
        <dbReference type="SAM" id="MobiDB-lite"/>
    </source>
</evidence>
<keyword evidence="10" id="KW-1185">Reference proteome</keyword>
<feature type="chain" id="PRO_5007299735" description="Regulatory protein zeste" evidence="7">
    <location>
        <begin position="21"/>
        <end position="716"/>
    </location>
</feature>
<reference evidence="9 10" key="1">
    <citation type="journal article" date="2008" name="Nature">
        <title>The genome of the model beetle and pest Tribolium castaneum.</title>
        <authorList>
            <consortium name="Tribolium Genome Sequencing Consortium"/>
            <person name="Richards S."/>
            <person name="Gibbs R.A."/>
            <person name="Weinstock G.M."/>
            <person name="Brown S.J."/>
            <person name="Denell R."/>
            <person name="Beeman R.W."/>
            <person name="Gibbs R."/>
            <person name="Beeman R.W."/>
            <person name="Brown S.J."/>
            <person name="Bucher G."/>
            <person name="Friedrich M."/>
            <person name="Grimmelikhuijzen C.J."/>
            <person name="Klingler M."/>
            <person name="Lorenzen M."/>
            <person name="Richards S."/>
            <person name="Roth S."/>
            <person name="Schroder R."/>
            <person name="Tautz D."/>
            <person name="Zdobnov E.M."/>
            <person name="Muzny D."/>
            <person name="Gibbs R.A."/>
            <person name="Weinstock G.M."/>
            <person name="Attaway T."/>
            <person name="Bell S."/>
            <person name="Buhay C.J."/>
            <person name="Chandrabose M.N."/>
            <person name="Chavez D."/>
            <person name="Clerk-Blankenburg K.P."/>
            <person name="Cree A."/>
            <person name="Dao M."/>
            <person name="Davis C."/>
            <person name="Chacko J."/>
            <person name="Dinh H."/>
            <person name="Dugan-Rocha S."/>
            <person name="Fowler G."/>
            <person name="Garner T.T."/>
            <person name="Garnes J."/>
            <person name="Gnirke A."/>
            <person name="Hawes A."/>
            <person name="Hernandez J."/>
            <person name="Hines S."/>
            <person name="Holder M."/>
            <person name="Hume J."/>
            <person name="Jhangiani S.N."/>
            <person name="Joshi V."/>
            <person name="Khan Z.M."/>
            <person name="Jackson L."/>
            <person name="Kovar C."/>
            <person name="Kowis A."/>
            <person name="Lee S."/>
            <person name="Lewis L.R."/>
            <person name="Margolis J."/>
            <person name="Morgan M."/>
            <person name="Nazareth L.V."/>
            <person name="Nguyen N."/>
            <person name="Okwuonu G."/>
            <person name="Parker D."/>
            <person name="Richards S."/>
            <person name="Ruiz S.J."/>
            <person name="Santibanez J."/>
            <person name="Savard J."/>
            <person name="Scherer S.E."/>
            <person name="Schneider B."/>
            <person name="Sodergren E."/>
            <person name="Tautz D."/>
            <person name="Vattahil S."/>
            <person name="Villasana D."/>
            <person name="White C.S."/>
            <person name="Wright R."/>
            <person name="Park Y."/>
            <person name="Beeman R.W."/>
            <person name="Lord J."/>
            <person name="Oppert B."/>
            <person name="Lorenzen M."/>
            <person name="Brown S."/>
            <person name="Wang L."/>
            <person name="Savard J."/>
            <person name="Tautz D."/>
            <person name="Richards S."/>
            <person name="Weinstock G."/>
            <person name="Gibbs R.A."/>
            <person name="Liu Y."/>
            <person name="Worley K."/>
            <person name="Weinstock G."/>
            <person name="Elsik C.G."/>
            <person name="Reese J.T."/>
            <person name="Elhaik E."/>
            <person name="Landan G."/>
            <person name="Graur D."/>
            <person name="Arensburger P."/>
            <person name="Atkinson P."/>
            <person name="Beeman R.W."/>
            <person name="Beidler J."/>
            <person name="Brown S.J."/>
            <person name="Demuth J.P."/>
            <person name="Drury D.W."/>
            <person name="Du Y.Z."/>
            <person name="Fujiwara H."/>
            <person name="Lorenzen M."/>
            <person name="Maselli V."/>
            <person name="Osanai M."/>
            <person name="Park Y."/>
            <person name="Robertson H.M."/>
            <person name="Tu Z."/>
            <person name="Wang J.J."/>
            <person name="Wang S."/>
            <person name="Richards S."/>
            <person name="Song H."/>
            <person name="Zhang L."/>
            <person name="Sodergren E."/>
            <person name="Werner D."/>
            <person name="Stanke M."/>
            <person name="Morgenstern B."/>
            <person name="Solovyev V."/>
            <person name="Kosarev P."/>
            <person name="Brown G."/>
            <person name="Chen H.C."/>
            <person name="Ermolaeva O."/>
            <person name="Hlavina W."/>
            <person name="Kapustin Y."/>
            <person name="Kiryutin B."/>
            <person name="Kitts P."/>
            <person name="Maglott D."/>
            <person name="Pruitt K."/>
            <person name="Sapojnikov V."/>
            <person name="Souvorov A."/>
            <person name="Mackey A.J."/>
            <person name="Waterhouse R.M."/>
            <person name="Wyder S."/>
            <person name="Zdobnov E.M."/>
            <person name="Zdobnov E.M."/>
            <person name="Wyder S."/>
            <person name="Kriventseva E.V."/>
            <person name="Kadowaki T."/>
            <person name="Bork P."/>
            <person name="Aranda M."/>
            <person name="Bao R."/>
            <person name="Beermann A."/>
            <person name="Berns N."/>
            <person name="Bolognesi R."/>
            <person name="Bonneton F."/>
            <person name="Bopp D."/>
            <person name="Brown S.J."/>
            <person name="Bucher G."/>
            <person name="Butts T."/>
            <person name="Chaumot A."/>
            <person name="Denell R.E."/>
            <person name="Ferrier D.E."/>
            <person name="Friedrich M."/>
            <person name="Gordon C.M."/>
            <person name="Jindra M."/>
            <person name="Klingler M."/>
            <person name="Lan Q."/>
            <person name="Lattorff H.M."/>
            <person name="Laudet V."/>
            <person name="von Levetsow C."/>
            <person name="Liu Z."/>
            <person name="Lutz R."/>
            <person name="Lynch J.A."/>
            <person name="da Fonseca R.N."/>
            <person name="Posnien N."/>
            <person name="Reuter R."/>
            <person name="Roth S."/>
            <person name="Savard J."/>
            <person name="Schinko J.B."/>
            <person name="Schmitt C."/>
            <person name="Schoppmeier M."/>
            <person name="Schroder R."/>
            <person name="Shippy T.D."/>
            <person name="Simonnet F."/>
            <person name="Marques-Souza H."/>
            <person name="Tautz D."/>
            <person name="Tomoyasu Y."/>
            <person name="Trauner J."/>
            <person name="Van der Zee M."/>
            <person name="Vervoort M."/>
            <person name="Wittkopp N."/>
            <person name="Wimmer E.A."/>
            <person name="Yang X."/>
            <person name="Jones A.K."/>
            <person name="Sattelle D.B."/>
            <person name="Ebert P.R."/>
            <person name="Nelson D."/>
            <person name="Scott J.G."/>
            <person name="Beeman R.W."/>
            <person name="Muthukrishnan S."/>
            <person name="Kramer K.J."/>
            <person name="Arakane Y."/>
            <person name="Beeman R.W."/>
            <person name="Zhu Q."/>
            <person name="Hogenkamp D."/>
            <person name="Dixit R."/>
            <person name="Oppert B."/>
            <person name="Jiang H."/>
            <person name="Zou Z."/>
            <person name="Marshall J."/>
            <person name="Elpidina E."/>
            <person name="Vinokurov K."/>
            <person name="Oppert C."/>
            <person name="Zou Z."/>
            <person name="Evans J."/>
            <person name="Lu Z."/>
            <person name="Zhao P."/>
            <person name="Sumathipala N."/>
            <person name="Altincicek B."/>
            <person name="Vilcinskas A."/>
            <person name="Williams M."/>
            <person name="Hultmark D."/>
            <person name="Hetru C."/>
            <person name="Jiang H."/>
            <person name="Grimmelikhuijzen C.J."/>
            <person name="Hauser F."/>
            <person name="Cazzamali G."/>
            <person name="Williamson M."/>
            <person name="Park Y."/>
            <person name="Li B."/>
            <person name="Tanaka Y."/>
            <person name="Predel R."/>
            <person name="Neupert S."/>
            <person name="Schachtner J."/>
            <person name="Verleyen P."/>
            <person name="Raible F."/>
            <person name="Bork P."/>
            <person name="Friedrich M."/>
            <person name="Walden K.K."/>
            <person name="Robertson H.M."/>
            <person name="Angeli S."/>
            <person name="Foret S."/>
            <person name="Bucher G."/>
            <person name="Schuetz S."/>
            <person name="Maleszka R."/>
            <person name="Wimmer E.A."/>
            <person name="Beeman R.W."/>
            <person name="Lorenzen M."/>
            <person name="Tomoyasu Y."/>
            <person name="Miller S.C."/>
            <person name="Grossmann D."/>
            <person name="Bucher G."/>
        </authorList>
    </citation>
    <scope>NUCLEOTIDE SEQUENCE [LARGE SCALE GENOMIC DNA]</scope>
    <source>
        <strain evidence="9 10">Georgia GA2</strain>
    </source>
</reference>
<comment type="function">
    <text evidence="5">Involved in transvection phenomena (= synapsis-dependent gene expression), where the synaptic pairing of chromosomes carrying genes with which zeste interacts influences the expression of these genes. Zeste binds to DNA and stimulates transcription from a nearby promoter.</text>
</comment>
<evidence type="ECO:0000256" key="3">
    <source>
        <dbReference type="ARBA" id="ARBA00023015"/>
    </source>
</evidence>
<comment type="subunit">
    <text evidence="1">Self-associates forming complexes of several hundred monomers.</text>
</comment>
<evidence type="ECO:0000313" key="10">
    <source>
        <dbReference type="Proteomes" id="UP000007266"/>
    </source>
</evidence>
<keyword evidence="7" id="KW-0732">Signal</keyword>
<sequence length="716" mass="81930">SFSVFCSVFYVLLRFKMSVATSNKKRTTKKQFGIYLNFLEENKCLRTGRLASNQYEALGAIWKELTVLLNSVGDGPVREINEWKKVFTEWKCSIRKKARENKALNDNEKRLLKLTGNEAVEGLTGVEEIGIGFADARNEEINEVRDDGTNEEEILISIENEDIDDQGQTRRPTARIKKRTKKTSSDVLLKSYTQATKSQFEGLEKISCVTHEQFELYLTFLQKKEKFFFTLCENLNKITNAAKKTVQQWRKTFDNWVRYVKRKARKIFVYRYITGGGGALYVVLTNLEERLLHVLGNVNVNGFKNVIELGLGERKTKLKKKISTEIGSPKAKDKAKDSNPAKTVVTIRRFNMNTEEITEVYTQDGDVADALNNIPNNNTSPVQCSLNTTSKKRKMLDTLGHSKKTMEPDRVSLLIVSKLLRILDREERPEEGGAGEGVPLRIEDIIAVTVRTMQNQRDYSVRQNDIINLIPEFAGTEEEDVLLWLNRIRAVRRNYGPNYNELLLAAISKLSGFAKKWFDSRPEHLDLSLAELMEMISTFGNREDRLSCMKRFEARKWRRNEKFLEYYQDKLLLGNQLQLSEQEILKYMIDGLDNCILQTQAKMARFTSLSEFMKVMNEISGSERQAGANLGGSSGSSRTCGRQFTTQTKASSAVSGGSHRGTKLLNAADQEENQEHVSNVDEEIIEYETVQLQQIRSVPPYRRKQIPPPTSLTQYR</sequence>
<protein>
    <recommendedName>
        <fullName evidence="2">Regulatory protein zeste</fullName>
    </recommendedName>
</protein>
<feature type="region of interest" description="Disordered" evidence="6">
    <location>
        <begin position="624"/>
        <end position="677"/>
    </location>
</feature>
<evidence type="ECO:0000313" key="9">
    <source>
        <dbReference type="EMBL" id="KYB26023.1"/>
    </source>
</evidence>
<dbReference type="Proteomes" id="UP000007266">
    <property type="component" value="Linkage group 8"/>
</dbReference>
<dbReference type="Pfam" id="PF13873">
    <property type="entry name" value="Myb_DNA-bind_5"/>
    <property type="match status" value="1"/>
</dbReference>
<reference evidence="9 10" key="2">
    <citation type="journal article" date="2010" name="Nucleic Acids Res.">
        <title>BeetleBase in 2010: revisions to provide comprehensive genomic information for Tribolium castaneum.</title>
        <authorList>
            <person name="Kim H.S."/>
            <person name="Murphy T."/>
            <person name="Xia J."/>
            <person name="Caragea D."/>
            <person name="Park Y."/>
            <person name="Beeman R.W."/>
            <person name="Lorenzen M.D."/>
            <person name="Butcher S."/>
            <person name="Manak J.R."/>
            <person name="Brown S.J."/>
        </authorList>
    </citation>
    <scope>GENOME REANNOTATION</scope>
    <source>
        <strain evidence="9 10">Georgia GA2</strain>
    </source>
</reference>